<evidence type="ECO:0000259" key="3">
    <source>
        <dbReference type="PROSITE" id="PS50862"/>
    </source>
</evidence>
<accession>A0A9K3CWY9</accession>
<keyword evidence="4" id="KW-0328">Glycosyltransferase</keyword>
<comment type="caution">
    <text evidence="4">The sequence shown here is derived from an EMBL/GenBank/DDBJ whole genome shotgun (WGS) entry which is preliminary data.</text>
</comment>
<dbReference type="InterPro" id="IPR041715">
    <property type="entry name" value="HisRS-like_core"/>
</dbReference>
<dbReference type="GO" id="GO:0016757">
    <property type="term" value="F:glycosyltransferase activity"/>
    <property type="evidence" value="ECO:0007669"/>
    <property type="project" value="UniProtKB-KW"/>
</dbReference>
<dbReference type="InterPro" id="IPR006195">
    <property type="entry name" value="aa-tRNA-synth_II"/>
</dbReference>
<dbReference type="GO" id="GO:0004821">
    <property type="term" value="F:histidine-tRNA ligase activity"/>
    <property type="evidence" value="ECO:0007669"/>
    <property type="project" value="TreeGrafter"/>
</dbReference>
<organism evidence="4 5">
    <name type="scientific">Kipferlia bialata</name>
    <dbReference type="NCBI Taxonomy" id="797122"/>
    <lineage>
        <taxon>Eukaryota</taxon>
        <taxon>Metamonada</taxon>
        <taxon>Carpediemonas-like organisms</taxon>
        <taxon>Kipferlia</taxon>
    </lineage>
</organism>
<feature type="non-terminal residue" evidence="4">
    <location>
        <position position="1"/>
    </location>
</feature>
<dbReference type="GO" id="GO:0003723">
    <property type="term" value="F:RNA binding"/>
    <property type="evidence" value="ECO:0007669"/>
    <property type="project" value="TreeGrafter"/>
</dbReference>
<dbReference type="EMBL" id="BDIP01001491">
    <property type="protein sequence ID" value="GIQ84512.1"/>
    <property type="molecule type" value="Genomic_DNA"/>
</dbReference>
<reference evidence="4 5" key="1">
    <citation type="journal article" date="2018" name="PLoS ONE">
        <title>The draft genome of Kipferlia bialata reveals reductive genome evolution in fornicate parasites.</title>
        <authorList>
            <person name="Tanifuji G."/>
            <person name="Takabayashi S."/>
            <person name="Kume K."/>
            <person name="Takagi M."/>
            <person name="Nakayama T."/>
            <person name="Kamikawa R."/>
            <person name="Inagaki Y."/>
            <person name="Hashimoto T."/>
        </authorList>
    </citation>
    <scope>NUCLEOTIDE SEQUENCE [LARGE SCALE GENOMIC DNA]</scope>
    <source>
        <strain evidence="4">NY0173</strain>
    </source>
</reference>
<dbReference type="Pfam" id="PF13393">
    <property type="entry name" value="tRNA-synt_His"/>
    <property type="match status" value="1"/>
</dbReference>
<keyword evidence="4" id="KW-0436">Ligase</keyword>
<feature type="region of interest" description="Disordered" evidence="2">
    <location>
        <begin position="107"/>
        <end position="126"/>
    </location>
</feature>
<dbReference type="OrthoDB" id="1906957at2759"/>
<feature type="domain" description="Aminoacyl-transfer RNA synthetases class-II family profile" evidence="3">
    <location>
        <begin position="185"/>
        <end position="527"/>
    </location>
</feature>
<dbReference type="GO" id="GO:0005829">
    <property type="term" value="C:cytosol"/>
    <property type="evidence" value="ECO:0007669"/>
    <property type="project" value="TreeGrafter"/>
</dbReference>
<proteinExistence type="inferred from homology"/>
<protein>
    <submittedName>
        <fullName evidence="4">Histidine-tRNA ligase/ATP phosphoribosyltransferase regulatory subunit</fullName>
    </submittedName>
</protein>
<dbReference type="GO" id="GO:0005739">
    <property type="term" value="C:mitochondrion"/>
    <property type="evidence" value="ECO:0007669"/>
    <property type="project" value="TreeGrafter"/>
</dbReference>
<keyword evidence="5" id="KW-1185">Reference proteome</keyword>
<dbReference type="PANTHER" id="PTHR11476">
    <property type="entry name" value="HISTIDYL-TRNA SYNTHETASE"/>
    <property type="match status" value="1"/>
</dbReference>
<dbReference type="PANTHER" id="PTHR11476:SF7">
    <property type="entry name" value="HISTIDINE--TRNA LIGASE"/>
    <property type="match status" value="1"/>
</dbReference>
<feature type="compositionally biased region" description="Basic residues" evidence="2">
    <location>
        <begin position="115"/>
        <end position="126"/>
    </location>
</feature>
<dbReference type="GO" id="GO:0032543">
    <property type="term" value="P:mitochondrial translation"/>
    <property type="evidence" value="ECO:0007669"/>
    <property type="project" value="TreeGrafter"/>
</dbReference>
<dbReference type="CDD" id="cd00773">
    <property type="entry name" value="HisRS-like_core"/>
    <property type="match status" value="1"/>
</dbReference>
<keyword evidence="4" id="KW-0808">Transferase</keyword>
<dbReference type="AlphaFoldDB" id="A0A9K3CWY9"/>
<dbReference type="PROSITE" id="PS50862">
    <property type="entry name" value="AA_TRNA_LIGASE_II"/>
    <property type="match status" value="1"/>
</dbReference>
<evidence type="ECO:0000256" key="2">
    <source>
        <dbReference type="SAM" id="MobiDB-lite"/>
    </source>
</evidence>
<evidence type="ECO:0000313" key="5">
    <source>
        <dbReference type="Proteomes" id="UP000265618"/>
    </source>
</evidence>
<evidence type="ECO:0000256" key="1">
    <source>
        <dbReference type="ARBA" id="ARBA00008226"/>
    </source>
</evidence>
<dbReference type="InterPro" id="IPR045864">
    <property type="entry name" value="aa-tRNA-synth_II/BPL/LPL"/>
</dbReference>
<dbReference type="Proteomes" id="UP000265618">
    <property type="component" value="Unassembled WGS sequence"/>
</dbReference>
<dbReference type="FunFam" id="3.30.930.10:FF:000061">
    <property type="entry name" value="Histidine--tRNA ligase, cytoplasmic"/>
    <property type="match status" value="1"/>
</dbReference>
<dbReference type="GO" id="GO:0006427">
    <property type="term" value="P:histidyl-tRNA aminoacylation"/>
    <property type="evidence" value="ECO:0007669"/>
    <property type="project" value="TreeGrafter"/>
</dbReference>
<comment type="similarity">
    <text evidence="1">Belongs to the class-II aminoacyl-tRNA synthetase family.</text>
</comment>
<sequence length="542" mass="58554">MHMMALPFRRAVNAELTAVHKAKAAPANQGMAAGIAAGLKNVIAAVEALHLAVTGDAIPTPEGGCGCAVVRMGEVLAHIIQTSTEALAAVEAAAIAKRDAAIARMAKPAGEGRKPAKQKKNKKEKKAKRLLNIGMGTEAVMRHVLALFKGEDGVLAVPSPMMPNVVSSLATFVLKDIIQAAEARRKPKVARGTRDMTPAQMAVRQYAINKVSDVFKRHGAVSIDTPVFELRSTLLGKYGDDGAKLVYNLADQGGEQLSLRYDLTVPFARYVAMHGISKIKRYHIAKVYRRDNPVMTKGRFREFFQCDFDIAGESEGMLPDGEVLCVIVEILRDLPLGDFEVKINHRLLLDATLDICGVPASRFRQVCASIDKLDKCPWSEVREEIIQRGIHADVADRIYTLINHRGPVAEVLADIERENTFGDHAGAQKALSELTLLSNYLSLFGVADCIKLDLSLARGLDYYTGLVFEAVCDGGVGSISGGGRYDNLVGMYSGSQIPAVGGSIGIERIFTILEAKLARGEMEAIPPRETAVFIQTVGPNLL</sequence>
<dbReference type="SUPFAM" id="SSF55681">
    <property type="entry name" value="Class II aaRS and biotin synthetases"/>
    <property type="match status" value="1"/>
</dbReference>
<dbReference type="Gene3D" id="3.30.930.10">
    <property type="entry name" value="Bira Bifunctional Protein, Domain 2"/>
    <property type="match status" value="1"/>
</dbReference>
<gene>
    <name evidence="4" type="ORF">KIPB_006013</name>
</gene>
<name>A0A9K3CWY9_9EUKA</name>
<evidence type="ECO:0000313" key="4">
    <source>
        <dbReference type="EMBL" id="GIQ84512.1"/>
    </source>
</evidence>